<dbReference type="EMBL" id="ML996081">
    <property type="protein sequence ID" value="KAF2157527.1"/>
    <property type="molecule type" value="Genomic_DNA"/>
</dbReference>
<dbReference type="SUPFAM" id="SSF47661">
    <property type="entry name" value="t-snare proteins"/>
    <property type="match status" value="1"/>
</dbReference>
<comment type="caution">
    <text evidence="2">The sequence shown here is derived from an EMBL/GenBank/DDBJ whole genome shotgun (WGS) entry which is preliminary data.</text>
</comment>
<sequence>MEQQNPPQQPIGLVQFAHGAQDACAGILNECRDLQKAIDEIEGRLRTFHGLQQSLLSGDGGSSYEVSAMESDIMRTLCALVNHFQQIKSRPGSGLPQVSPQVASLDGRIERIISSFKQQQSTFLRDVKEQQKRQYLVVNPNATEAELRAITEAAGDEKVLEQALISAQPGSQAQSELRGRHNAIQQTERNVVGLDNFLREMDAPVNQQDPKMNFAISQAEQGQMPVVDGNVNLHFEAQRARSRRKRQICCGISLLIIAVKLAILLVVLKQLNYIGSNKDY</sequence>
<dbReference type="Gene3D" id="1.20.58.70">
    <property type="match status" value="1"/>
</dbReference>
<dbReference type="Proteomes" id="UP000799439">
    <property type="component" value="Unassembled WGS sequence"/>
</dbReference>
<reference evidence="2" key="1">
    <citation type="journal article" date="2020" name="Stud. Mycol.">
        <title>101 Dothideomycetes genomes: a test case for predicting lifestyles and emergence of pathogens.</title>
        <authorList>
            <person name="Haridas S."/>
            <person name="Albert R."/>
            <person name="Binder M."/>
            <person name="Bloem J."/>
            <person name="Labutti K."/>
            <person name="Salamov A."/>
            <person name="Andreopoulos B."/>
            <person name="Baker S."/>
            <person name="Barry K."/>
            <person name="Bills G."/>
            <person name="Bluhm B."/>
            <person name="Cannon C."/>
            <person name="Castanera R."/>
            <person name="Culley D."/>
            <person name="Daum C."/>
            <person name="Ezra D."/>
            <person name="Gonzalez J."/>
            <person name="Henrissat B."/>
            <person name="Kuo A."/>
            <person name="Liang C."/>
            <person name="Lipzen A."/>
            <person name="Lutzoni F."/>
            <person name="Magnuson J."/>
            <person name="Mondo S."/>
            <person name="Nolan M."/>
            <person name="Ohm R."/>
            <person name="Pangilinan J."/>
            <person name="Park H.-J."/>
            <person name="Ramirez L."/>
            <person name="Alfaro M."/>
            <person name="Sun H."/>
            <person name="Tritt A."/>
            <person name="Yoshinaga Y."/>
            <person name="Zwiers L.-H."/>
            <person name="Turgeon B."/>
            <person name="Goodwin S."/>
            <person name="Spatafora J."/>
            <person name="Crous P."/>
            <person name="Grigoriev I."/>
        </authorList>
    </citation>
    <scope>NUCLEOTIDE SEQUENCE</scope>
    <source>
        <strain evidence="2">CBS 260.36</strain>
    </source>
</reference>
<gene>
    <name evidence="2" type="ORF">K461DRAFT_273719</name>
</gene>
<keyword evidence="1" id="KW-0812">Transmembrane</keyword>
<keyword evidence="1" id="KW-0472">Membrane</keyword>
<protein>
    <submittedName>
        <fullName evidence="2">t-SNARE</fullName>
    </submittedName>
</protein>
<keyword evidence="1" id="KW-1133">Transmembrane helix</keyword>
<dbReference type="AlphaFoldDB" id="A0A9P4MLN0"/>
<dbReference type="GO" id="GO:0016192">
    <property type="term" value="P:vesicle-mediated transport"/>
    <property type="evidence" value="ECO:0007669"/>
    <property type="project" value="InterPro"/>
</dbReference>
<evidence type="ECO:0000313" key="2">
    <source>
        <dbReference type="EMBL" id="KAF2157527.1"/>
    </source>
</evidence>
<proteinExistence type="predicted"/>
<evidence type="ECO:0000313" key="3">
    <source>
        <dbReference type="Proteomes" id="UP000799439"/>
    </source>
</evidence>
<name>A0A9P4MLN0_9PEZI</name>
<keyword evidence="3" id="KW-1185">Reference proteome</keyword>
<accession>A0A9P4MLN0</accession>
<dbReference type="InterPro" id="IPR010989">
    <property type="entry name" value="SNARE"/>
</dbReference>
<dbReference type="GO" id="GO:0016020">
    <property type="term" value="C:membrane"/>
    <property type="evidence" value="ECO:0007669"/>
    <property type="project" value="InterPro"/>
</dbReference>
<evidence type="ECO:0000256" key="1">
    <source>
        <dbReference type="SAM" id="Phobius"/>
    </source>
</evidence>
<feature type="transmembrane region" description="Helical" evidence="1">
    <location>
        <begin position="248"/>
        <end position="268"/>
    </location>
</feature>
<organism evidence="2 3">
    <name type="scientific">Myriangium duriaei CBS 260.36</name>
    <dbReference type="NCBI Taxonomy" id="1168546"/>
    <lineage>
        <taxon>Eukaryota</taxon>
        <taxon>Fungi</taxon>
        <taxon>Dikarya</taxon>
        <taxon>Ascomycota</taxon>
        <taxon>Pezizomycotina</taxon>
        <taxon>Dothideomycetes</taxon>
        <taxon>Dothideomycetidae</taxon>
        <taxon>Myriangiales</taxon>
        <taxon>Myriangiaceae</taxon>
        <taxon>Myriangium</taxon>
    </lineage>
</organism>
<dbReference type="OrthoDB" id="10255013at2759"/>